<keyword evidence="1" id="KW-1133">Transmembrane helix</keyword>
<dbReference type="EMBL" id="BNAY01000002">
    <property type="protein sequence ID" value="GHH08714.1"/>
    <property type="molecule type" value="Genomic_DNA"/>
</dbReference>
<protein>
    <submittedName>
        <fullName evidence="2">Uncharacterized protein</fullName>
    </submittedName>
</protein>
<keyword evidence="1" id="KW-0472">Membrane</keyword>
<evidence type="ECO:0000313" key="3">
    <source>
        <dbReference type="Proteomes" id="UP000635387"/>
    </source>
</evidence>
<feature type="transmembrane region" description="Helical" evidence="1">
    <location>
        <begin position="126"/>
        <end position="145"/>
    </location>
</feature>
<evidence type="ECO:0000256" key="1">
    <source>
        <dbReference type="SAM" id="Phobius"/>
    </source>
</evidence>
<feature type="transmembrane region" description="Helical" evidence="1">
    <location>
        <begin position="157"/>
        <end position="179"/>
    </location>
</feature>
<gene>
    <name evidence="2" type="ORF">GCM10017790_15820</name>
</gene>
<name>A0ABQ3L8S0_9PSEU</name>
<keyword evidence="1" id="KW-0812">Transmembrane</keyword>
<reference evidence="3" key="1">
    <citation type="journal article" date="2019" name="Int. J. Syst. Evol. Microbiol.">
        <title>The Global Catalogue of Microorganisms (GCM) 10K type strain sequencing project: providing services to taxonomists for standard genome sequencing and annotation.</title>
        <authorList>
            <consortium name="The Broad Institute Genomics Platform"/>
            <consortium name="The Broad Institute Genome Sequencing Center for Infectious Disease"/>
            <person name="Wu L."/>
            <person name="Ma J."/>
        </authorList>
    </citation>
    <scope>NUCLEOTIDE SEQUENCE [LARGE SCALE GENOMIC DNA]</scope>
    <source>
        <strain evidence="3">CGMCC 4.7683</strain>
    </source>
</reference>
<proteinExistence type="predicted"/>
<evidence type="ECO:0000313" key="2">
    <source>
        <dbReference type="EMBL" id="GHH08714.1"/>
    </source>
</evidence>
<keyword evidence="3" id="KW-1185">Reference proteome</keyword>
<dbReference type="Proteomes" id="UP000635387">
    <property type="component" value="Unassembled WGS sequence"/>
</dbReference>
<comment type="caution">
    <text evidence="2">The sequence shown here is derived from an EMBL/GenBank/DDBJ whole genome shotgun (WGS) entry which is preliminary data.</text>
</comment>
<organism evidence="2 3">
    <name type="scientific">Amycolatopsis oliviviridis</name>
    <dbReference type="NCBI Taxonomy" id="1471590"/>
    <lineage>
        <taxon>Bacteria</taxon>
        <taxon>Bacillati</taxon>
        <taxon>Actinomycetota</taxon>
        <taxon>Actinomycetes</taxon>
        <taxon>Pseudonocardiales</taxon>
        <taxon>Pseudonocardiaceae</taxon>
        <taxon>Amycolatopsis</taxon>
    </lineage>
</organism>
<sequence>MSTVPEVSGQHEGPLAEFVALRAEMQLRAETQWKIMSLQITGSGAIFGFAMTSQDRVPLLLIVPLTSYMLGTRHAMHAHAIMGIAKYIRTHLSMRVPGGLNWEDWVIEKRRVETIKLFEWGNPNMLIFPGAGALALIVLIAWPFVSNKWTQQAVLVSVLETLAWVLGLALTAVCVRTLWRSSPYRLTVRK</sequence>
<accession>A0ABQ3L8S0</accession>